<evidence type="ECO:0000313" key="3">
    <source>
        <dbReference type="Proteomes" id="UP000799757"/>
    </source>
</evidence>
<keyword evidence="3" id="KW-1185">Reference proteome</keyword>
<feature type="region of interest" description="Disordered" evidence="1">
    <location>
        <begin position="27"/>
        <end position="51"/>
    </location>
</feature>
<gene>
    <name evidence="2" type="ORF">K505DRAFT_320436</name>
</gene>
<dbReference type="EMBL" id="MU001747">
    <property type="protein sequence ID" value="KAF2800450.1"/>
    <property type="molecule type" value="Genomic_DNA"/>
</dbReference>
<accession>A0A6A6XVI1</accession>
<reference evidence="2" key="1">
    <citation type="journal article" date="2020" name="Stud. Mycol.">
        <title>101 Dothideomycetes genomes: a test case for predicting lifestyles and emergence of pathogens.</title>
        <authorList>
            <person name="Haridas S."/>
            <person name="Albert R."/>
            <person name="Binder M."/>
            <person name="Bloem J."/>
            <person name="Labutti K."/>
            <person name="Salamov A."/>
            <person name="Andreopoulos B."/>
            <person name="Baker S."/>
            <person name="Barry K."/>
            <person name="Bills G."/>
            <person name="Bluhm B."/>
            <person name="Cannon C."/>
            <person name="Castanera R."/>
            <person name="Culley D."/>
            <person name="Daum C."/>
            <person name="Ezra D."/>
            <person name="Gonzalez J."/>
            <person name="Henrissat B."/>
            <person name="Kuo A."/>
            <person name="Liang C."/>
            <person name="Lipzen A."/>
            <person name="Lutzoni F."/>
            <person name="Magnuson J."/>
            <person name="Mondo S."/>
            <person name="Nolan M."/>
            <person name="Ohm R."/>
            <person name="Pangilinan J."/>
            <person name="Park H.-J."/>
            <person name="Ramirez L."/>
            <person name="Alfaro M."/>
            <person name="Sun H."/>
            <person name="Tritt A."/>
            <person name="Yoshinaga Y."/>
            <person name="Zwiers L.-H."/>
            <person name="Turgeon B."/>
            <person name="Goodwin S."/>
            <person name="Spatafora J."/>
            <person name="Crous P."/>
            <person name="Grigoriev I."/>
        </authorList>
    </citation>
    <scope>NUCLEOTIDE SEQUENCE</scope>
    <source>
        <strain evidence="2">CBS 109.77</strain>
    </source>
</reference>
<protein>
    <submittedName>
        <fullName evidence="2">Uncharacterized protein</fullName>
    </submittedName>
</protein>
<proteinExistence type="predicted"/>
<dbReference type="Proteomes" id="UP000799757">
    <property type="component" value="Unassembled WGS sequence"/>
</dbReference>
<name>A0A6A6XVI1_9PLEO</name>
<evidence type="ECO:0000313" key="2">
    <source>
        <dbReference type="EMBL" id="KAF2800450.1"/>
    </source>
</evidence>
<dbReference type="AlphaFoldDB" id="A0A6A6XVI1"/>
<organism evidence="2 3">
    <name type="scientific">Melanomma pulvis-pyrius CBS 109.77</name>
    <dbReference type="NCBI Taxonomy" id="1314802"/>
    <lineage>
        <taxon>Eukaryota</taxon>
        <taxon>Fungi</taxon>
        <taxon>Dikarya</taxon>
        <taxon>Ascomycota</taxon>
        <taxon>Pezizomycotina</taxon>
        <taxon>Dothideomycetes</taxon>
        <taxon>Pleosporomycetidae</taxon>
        <taxon>Pleosporales</taxon>
        <taxon>Melanommataceae</taxon>
        <taxon>Melanomma</taxon>
    </lineage>
</organism>
<sequence>MAPNVCLLVSCLRRFTCCHPLDSHLPHFQHSNSTRRPISSPSPNTYTTRPT</sequence>
<feature type="compositionally biased region" description="Polar residues" evidence="1">
    <location>
        <begin position="29"/>
        <end position="51"/>
    </location>
</feature>
<evidence type="ECO:0000256" key="1">
    <source>
        <dbReference type="SAM" id="MobiDB-lite"/>
    </source>
</evidence>